<accession>A0A336MU22</accession>
<protein>
    <submittedName>
        <fullName evidence="5">CSON004819 protein</fullName>
    </submittedName>
</protein>
<dbReference type="VEuPathDB" id="VectorBase:CSON004819"/>
<dbReference type="InterPro" id="IPR013783">
    <property type="entry name" value="Ig-like_fold"/>
</dbReference>
<evidence type="ECO:0000259" key="4">
    <source>
        <dbReference type="PROSITE" id="PS50835"/>
    </source>
</evidence>
<dbReference type="InterPro" id="IPR003599">
    <property type="entry name" value="Ig_sub"/>
</dbReference>
<feature type="domain" description="Ig-like" evidence="4">
    <location>
        <begin position="300"/>
        <end position="407"/>
    </location>
</feature>
<evidence type="ECO:0000256" key="1">
    <source>
        <dbReference type="SAM" id="MobiDB-lite"/>
    </source>
</evidence>
<feature type="compositionally biased region" description="Low complexity" evidence="1">
    <location>
        <begin position="794"/>
        <end position="804"/>
    </location>
</feature>
<keyword evidence="2" id="KW-0472">Membrane</keyword>
<evidence type="ECO:0000313" key="5">
    <source>
        <dbReference type="EMBL" id="SSX32293.1"/>
    </source>
</evidence>
<organism evidence="5">
    <name type="scientific">Culicoides sonorensis</name>
    <name type="common">Biting midge</name>
    <dbReference type="NCBI Taxonomy" id="179676"/>
    <lineage>
        <taxon>Eukaryota</taxon>
        <taxon>Metazoa</taxon>
        <taxon>Ecdysozoa</taxon>
        <taxon>Arthropoda</taxon>
        <taxon>Hexapoda</taxon>
        <taxon>Insecta</taxon>
        <taxon>Pterygota</taxon>
        <taxon>Neoptera</taxon>
        <taxon>Endopterygota</taxon>
        <taxon>Diptera</taxon>
        <taxon>Nematocera</taxon>
        <taxon>Chironomoidea</taxon>
        <taxon>Ceratopogonidae</taxon>
        <taxon>Ceratopogoninae</taxon>
        <taxon>Culicoides</taxon>
        <taxon>Monoculicoides</taxon>
    </lineage>
</organism>
<dbReference type="Gene3D" id="2.60.40.10">
    <property type="entry name" value="Immunoglobulins"/>
    <property type="match status" value="4"/>
</dbReference>
<feature type="chain" id="PRO_5016450362" evidence="3">
    <location>
        <begin position="21"/>
        <end position="816"/>
    </location>
</feature>
<reference evidence="5" key="1">
    <citation type="submission" date="2018-07" db="EMBL/GenBank/DDBJ databases">
        <authorList>
            <person name="Quirk P.G."/>
            <person name="Krulwich T.A."/>
        </authorList>
    </citation>
    <scope>NUCLEOTIDE SEQUENCE</scope>
</reference>
<dbReference type="SMART" id="SM00409">
    <property type="entry name" value="IG"/>
    <property type="match status" value="5"/>
</dbReference>
<dbReference type="AlphaFoldDB" id="A0A336MU22"/>
<dbReference type="InterPro" id="IPR007110">
    <property type="entry name" value="Ig-like_dom"/>
</dbReference>
<dbReference type="PANTHER" id="PTHR46013">
    <property type="entry name" value="VASCULAR CELL ADHESION MOLECULE 1"/>
    <property type="match status" value="1"/>
</dbReference>
<dbReference type="PROSITE" id="PS50835">
    <property type="entry name" value="IG_LIKE"/>
    <property type="match status" value="1"/>
</dbReference>
<dbReference type="PANTHER" id="PTHR46013:SF7">
    <property type="entry name" value="IG-LIKE DOMAIN-CONTAINING PROTEIN"/>
    <property type="match status" value="1"/>
</dbReference>
<keyword evidence="3" id="KW-0732">Signal</keyword>
<sequence>MKFILLIFLLEIYFISTVFTADKENFLQDDTTMSGIMFPEKLVAIEGSDINLKLVNPFNATQICSYRTPKSIKNEEIGTQARIIKWDTEICGIIVKSVTKSDEGIWRLASKRDNDFIRGVLMVTIEPKSEVVMDDESEILNYCVVTRPNSIGFPQIGKCHIPEDLPGEWTISKGIQGQNKEIIEEVYHEPKVETLTTKVEKERTGSIHLLCTLKNSNRMVKACRFLRVSDNKGFNMDDGLGSDYYRFYGKGLEDNECGISITKPGVQDKGLWKCFISTVTQDGKSQEKSFGSALDAGDVPTNLRITFPGRQALISGQKSNITCNANLPISYCWFRKPNGQIISVSDQIDMTHDEDEENSKSFSYHGLSFGLGDCGIELKEVKPEDAGQWRCSVGTAKAGFEAQQIFQVDVRQTDPLIVAEMPQITVNTGDSFKIECHTVTSHMPLEQCHFVTPTGTGFSIDESVTSENSLGAYYFNPNRKMRSGWCSLIVKRARKEHAGTWQCMAKAHTWKTEGIDTMVVQVRVTFPGRQALISGQKSNITCNANLPISYCWFRKPNGQIISVSDQIDMTHDNNEDDSKSYSYHGLSFGLGDCGIELKEVKPEDAGQWRCSVGTAKAGFEAQQIFQVDVRQTDPLIVAEMPQITVNTGDSFKIECYTVTSYMPLEQCHFVTPTGTGFSIDESVTSENSLGAYYFNPNRKMRSGWCSLVVKRARKEHAGTWQCMAKAHTWKTEGIDTMVVQVRAGIAIANVIGGIVIALIFVATVTILTVYVMQKRKRARILQQAHELNEERRASQLSSTSSNTSGDFQVHQNQNSA</sequence>
<dbReference type="InterPro" id="IPR036179">
    <property type="entry name" value="Ig-like_dom_sf"/>
</dbReference>
<name>A0A336MU22_CULSO</name>
<feature type="signal peptide" evidence="3">
    <location>
        <begin position="1"/>
        <end position="20"/>
    </location>
</feature>
<feature type="transmembrane region" description="Helical" evidence="2">
    <location>
        <begin position="746"/>
        <end position="772"/>
    </location>
</feature>
<proteinExistence type="predicted"/>
<keyword evidence="2" id="KW-1133">Transmembrane helix</keyword>
<evidence type="ECO:0000256" key="3">
    <source>
        <dbReference type="SAM" id="SignalP"/>
    </source>
</evidence>
<feature type="region of interest" description="Disordered" evidence="1">
    <location>
        <begin position="791"/>
        <end position="816"/>
    </location>
</feature>
<dbReference type="InterPro" id="IPR003598">
    <property type="entry name" value="Ig_sub2"/>
</dbReference>
<evidence type="ECO:0000256" key="2">
    <source>
        <dbReference type="SAM" id="Phobius"/>
    </source>
</evidence>
<dbReference type="SUPFAM" id="SSF48726">
    <property type="entry name" value="Immunoglobulin"/>
    <property type="match status" value="4"/>
</dbReference>
<dbReference type="EMBL" id="UFQT01001982">
    <property type="protein sequence ID" value="SSX32293.1"/>
    <property type="molecule type" value="Genomic_DNA"/>
</dbReference>
<gene>
    <name evidence="5" type="primary">CSON004819</name>
</gene>
<feature type="compositionally biased region" description="Polar residues" evidence="1">
    <location>
        <begin position="805"/>
        <end position="816"/>
    </location>
</feature>
<keyword evidence="2" id="KW-0812">Transmembrane</keyword>
<dbReference type="SMART" id="SM00408">
    <property type="entry name" value="IGc2"/>
    <property type="match status" value="2"/>
</dbReference>